<sequence>MGIPTKKKEQLSFGAFRRDLARHIAQIYCRSHRAQEIWPDLSCIGKSRTVAVIR</sequence>
<accession>A0A7J7GTX1</accession>
<gene>
    <name evidence="1" type="ORF">HYC85_020530</name>
</gene>
<protein>
    <submittedName>
        <fullName evidence="1">Uncharacterized protein</fullName>
    </submittedName>
</protein>
<keyword evidence="2" id="KW-1185">Reference proteome</keyword>
<proteinExistence type="predicted"/>
<organism evidence="1 2">
    <name type="scientific">Camellia sinensis</name>
    <name type="common">Tea plant</name>
    <name type="synonym">Thea sinensis</name>
    <dbReference type="NCBI Taxonomy" id="4442"/>
    <lineage>
        <taxon>Eukaryota</taxon>
        <taxon>Viridiplantae</taxon>
        <taxon>Streptophyta</taxon>
        <taxon>Embryophyta</taxon>
        <taxon>Tracheophyta</taxon>
        <taxon>Spermatophyta</taxon>
        <taxon>Magnoliopsida</taxon>
        <taxon>eudicotyledons</taxon>
        <taxon>Gunneridae</taxon>
        <taxon>Pentapetalae</taxon>
        <taxon>asterids</taxon>
        <taxon>Ericales</taxon>
        <taxon>Theaceae</taxon>
        <taxon>Camellia</taxon>
    </lineage>
</organism>
<comment type="caution">
    <text evidence="1">The sequence shown here is derived from an EMBL/GenBank/DDBJ whole genome shotgun (WGS) entry which is preliminary data.</text>
</comment>
<evidence type="ECO:0000313" key="2">
    <source>
        <dbReference type="Proteomes" id="UP000593564"/>
    </source>
</evidence>
<reference evidence="2" key="1">
    <citation type="journal article" date="2020" name="Nat. Commun.">
        <title>Genome assembly of wild tea tree DASZ reveals pedigree and selection history of tea varieties.</title>
        <authorList>
            <person name="Zhang W."/>
            <person name="Zhang Y."/>
            <person name="Qiu H."/>
            <person name="Guo Y."/>
            <person name="Wan H."/>
            <person name="Zhang X."/>
            <person name="Scossa F."/>
            <person name="Alseekh S."/>
            <person name="Zhang Q."/>
            <person name="Wang P."/>
            <person name="Xu L."/>
            <person name="Schmidt M.H."/>
            <person name="Jia X."/>
            <person name="Li D."/>
            <person name="Zhu A."/>
            <person name="Guo F."/>
            <person name="Chen W."/>
            <person name="Ni D."/>
            <person name="Usadel B."/>
            <person name="Fernie A.R."/>
            <person name="Wen W."/>
        </authorList>
    </citation>
    <scope>NUCLEOTIDE SEQUENCE [LARGE SCALE GENOMIC DNA]</scope>
    <source>
        <strain evidence="2">cv. G240</strain>
    </source>
</reference>
<name>A0A7J7GTX1_CAMSI</name>
<dbReference type="EMBL" id="JACBKZ010000009">
    <property type="protein sequence ID" value="KAF5942888.1"/>
    <property type="molecule type" value="Genomic_DNA"/>
</dbReference>
<dbReference type="AlphaFoldDB" id="A0A7J7GTX1"/>
<evidence type="ECO:0000313" key="1">
    <source>
        <dbReference type="EMBL" id="KAF5942888.1"/>
    </source>
</evidence>
<dbReference type="Proteomes" id="UP000593564">
    <property type="component" value="Unassembled WGS sequence"/>
</dbReference>
<reference evidence="1 2" key="2">
    <citation type="submission" date="2020-07" db="EMBL/GenBank/DDBJ databases">
        <title>Genome assembly of wild tea tree DASZ reveals pedigree and selection history of tea varieties.</title>
        <authorList>
            <person name="Zhang W."/>
        </authorList>
    </citation>
    <scope>NUCLEOTIDE SEQUENCE [LARGE SCALE GENOMIC DNA]</scope>
    <source>
        <strain evidence="2">cv. G240</strain>
        <tissue evidence="1">Leaf</tissue>
    </source>
</reference>